<dbReference type="GeneID" id="63782934"/>
<sequence length="355" mass="40557">MAKPDLSPSQVQQELHACIDNFDALHALLQRITPAFVATDAPKWLTDAVAQLAHRLVETGKTHTQWEQAVRAIFRCFQSILSDRDPSPTSRQRIVLRIANILFKLYFRLDQIRLCETISRNVVASGVVFTNYSRADRVAYRYYLGRYHLSQQQFRRSRAHLDWAFRHCSMKHEHNRRLILVYLTVASLPLGLFPGAALLQACSLEPVFGPLVRALIKGDYGGFHRHLREQQQVFDGYGITLFLESRCDMVLYRSLLRRTVLLTLTGTTAQKTPHVQLATLQRAIQFATADELPWDLDDTEHLCVSLIDLGFVKGYVHHERKLLVLDKKTLGFPPLAAVRQIELPGDDDERQFGGS</sequence>
<dbReference type="InterPro" id="IPR036388">
    <property type="entry name" value="WH-like_DNA-bd_sf"/>
</dbReference>
<keyword evidence="1" id="KW-1133">Transmembrane helix</keyword>
<keyword evidence="1" id="KW-0472">Membrane</keyword>
<evidence type="ECO:0000256" key="1">
    <source>
        <dbReference type="SAM" id="Phobius"/>
    </source>
</evidence>
<feature type="transmembrane region" description="Helical" evidence="1">
    <location>
        <begin position="179"/>
        <end position="199"/>
    </location>
</feature>
<reference evidence="2 3" key="1">
    <citation type="submission" date="2016-07" db="EMBL/GenBank/DDBJ databases">
        <title>Pervasive Adenine N6-methylation of Active Genes in Fungi.</title>
        <authorList>
            <consortium name="DOE Joint Genome Institute"/>
            <person name="Mondo S.J."/>
            <person name="Dannebaum R.O."/>
            <person name="Kuo R.C."/>
            <person name="Labutti K."/>
            <person name="Haridas S."/>
            <person name="Kuo A."/>
            <person name="Salamov A."/>
            <person name="Ahrendt S.R."/>
            <person name="Lipzen A."/>
            <person name="Sullivan W."/>
            <person name="Andreopoulos W.B."/>
            <person name="Clum A."/>
            <person name="Lindquist E."/>
            <person name="Daum C."/>
            <person name="Ramamoorthy G.K."/>
            <person name="Gryganskyi A."/>
            <person name="Culley D."/>
            <person name="Magnuson J.K."/>
            <person name="James T.Y."/>
            <person name="O'Malley M.A."/>
            <person name="Stajich J.E."/>
            <person name="Spatafora J.W."/>
            <person name="Visel A."/>
            <person name="Grigoriev I.V."/>
        </authorList>
    </citation>
    <scope>NUCLEOTIDE SEQUENCE [LARGE SCALE GENOMIC DNA]</scope>
    <source>
        <strain evidence="2 3">12-1054</strain>
    </source>
</reference>
<dbReference type="AlphaFoldDB" id="A0A1Y2ETB9"/>
<proteinExistence type="predicted"/>
<evidence type="ECO:0000313" key="2">
    <source>
        <dbReference type="EMBL" id="ORY74803.1"/>
    </source>
</evidence>
<dbReference type="GO" id="GO:0003723">
    <property type="term" value="F:RNA binding"/>
    <property type="evidence" value="ECO:0007669"/>
    <property type="project" value="InterPro"/>
</dbReference>
<dbReference type="OMA" id="PQLCSNI"/>
<keyword evidence="3" id="KW-1185">Reference proteome</keyword>
<keyword evidence="1" id="KW-0812">Transmembrane</keyword>
<dbReference type="PANTHER" id="PTHR12732">
    <property type="entry name" value="UNCHARACTERIZED PROTEASOME COMPONENT REGION PCI-CONTAINING"/>
    <property type="match status" value="1"/>
</dbReference>
<dbReference type="OrthoDB" id="5404651at2759"/>
<dbReference type="GO" id="GO:0000973">
    <property type="term" value="P:post-transcriptional tethering of RNA polymerase II gene DNA at nuclear periphery"/>
    <property type="evidence" value="ECO:0007669"/>
    <property type="project" value="TreeGrafter"/>
</dbReference>
<dbReference type="GO" id="GO:0070390">
    <property type="term" value="C:transcription export complex 2"/>
    <property type="evidence" value="ECO:0007669"/>
    <property type="project" value="TreeGrafter"/>
</dbReference>
<gene>
    <name evidence="2" type="ORF">BCR37DRAFT_194825</name>
</gene>
<dbReference type="GO" id="GO:0006368">
    <property type="term" value="P:transcription elongation by RNA polymerase II"/>
    <property type="evidence" value="ECO:0007669"/>
    <property type="project" value="TreeGrafter"/>
</dbReference>
<dbReference type="GO" id="GO:0003690">
    <property type="term" value="F:double-stranded DNA binding"/>
    <property type="evidence" value="ECO:0007669"/>
    <property type="project" value="InterPro"/>
</dbReference>
<name>A0A1Y2ETB9_PROLT</name>
<dbReference type="STRING" id="56484.A0A1Y2ETB9"/>
<accession>A0A1Y2ETB9</accession>
<dbReference type="Gene3D" id="1.10.10.10">
    <property type="entry name" value="Winged helix-like DNA-binding domain superfamily/Winged helix DNA-binding domain"/>
    <property type="match status" value="1"/>
</dbReference>
<protein>
    <submittedName>
        <fullName evidence="2">Uncharacterized protein</fullName>
    </submittedName>
</protein>
<dbReference type="Proteomes" id="UP000193685">
    <property type="component" value="Unassembled WGS sequence"/>
</dbReference>
<dbReference type="PANTHER" id="PTHR12732:SF8">
    <property type="entry name" value="NUCLEAR MRNA EXPORT PROTEIN THP1"/>
    <property type="match status" value="1"/>
</dbReference>
<dbReference type="InterPro" id="IPR045114">
    <property type="entry name" value="Csn12-like"/>
</dbReference>
<comment type="caution">
    <text evidence="2">The sequence shown here is derived from an EMBL/GenBank/DDBJ whole genome shotgun (WGS) entry which is preliminary data.</text>
</comment>
<dbReference type="GO" id="GO:0016973">
    <property type="term" value="P:poly(A)+ mRNA export from nucleus"/>
    <property type="evidence" value="ECO:0007669"/>
    <property type="project" value="TreeGrafter"/>
</dbReference>
<evidence type="ECO:0000313" key="3">
    <source>
        <dbReference type="Proteomes" id="UP000193685"/>
    </source>
</evidence>
<dbReference type="SMART" id="SM00753">
    <property type="entry name" value="PAM"/>
    <property type="match status" value="1"/>
</dbReference>
<dbReference type="RefSeq" id="XP_040722109.1">
    <property type="nucleotide sequence ID" value="XM_040866335.1"/>
</dbReference>
<dbReference type="EMBL" id="MCFI01000028">
    <property type="protein sequence ID" value="ORY74803.1"/>
    <property type="molecule type" value="Genomic_DNA"/>
</dbReference>
<organism evidence="2 3">
    <name type="scientific">Protomyces lactucae-debilis</name>
    <dbReference type="NCBI Taxonomy" id="2754530"/>
    <lineage>
        <taxon>Eukaryota</taxon>
        <taxon>Fungi</taxon>
        <taxon>Dikarya</taxon>
        <taxon>Ascomycota</taxon>
        <taxon>Taphrinomycotina</taxon>
        <taxon>Taphrinomycetes</taxon>
        <taxon>Taphrinales</taxon>
        <taxon>Protomycetaceae</taxon>
        <taxon>Protomyces</taxon>
    </lineage>
</organism>